<proteinExistence type="predicted"/>
<keyword evidence="1" id="KW-0812">Transmembrane</keyword>
<feature type="transmembrane region" description="Helical" evidence="1">
    <location>
        <begin position="118"/>
        <end position="139"/>
    </location>
</feature>
<sequence length="148" mass="14972">MNTNKRRAAAGAVAGALGGAAAYFTTQQLQTLLAATGGASAADPGTGLLMTALRLLLAASAAFLLLWWMGVPGAALGAPFALLLQLAVEAVVVPSVVSWVSASWFALVLDYIRPEGPVVFVVLLAAVMAIAVPAGAMAVDRERSPAAR</sequence>
<keyword evidence="1" id="KW-0472">Membrane</keyword>
<gene>
    <name evidence="2" type="ORF">CLV63_102291</name>
</gene>
<evidence type="ECO:0000313" key="3">
    <source>
        <dbReference type="Proteomes" id="UP000240542"/>
    </source>
</evidence>
<dbReference type="AlphaFoldDB" id="A0A2P8DSH1"/>
<accession>A0A2P8DSH1</accession>
<dbReference type="EMBL" id="PYGA01000002">
    <property type="protein sequence ID" value="PSL00164.1"/>
    <property type="molecule type" value="Genomic_DNA"/>
</dbReference>
<name>A0A2P8DSH1_9ACTN</name>
<protein>
    <submittedName>
        <fullName evidence="2">Uncharacterized protein</fullName>
    </submittedName>
</protein>
<reference evidence="2 3" key="1">
    <citation type="submission" date="2018-03" db="EMBL/GenBank/DDBJ databases">
        <title>Genomic Encyclopedia of Archaeal and Bacterial Type Strains, Phase II (KMG-II): from individual species to whole genera.</title>
        <authorList>
            <person name="Goeker M."/>
        </authorList>
    </citation>
    <scope>NUCLEOTIDE SEQUENCE [LARGE SCALE GENOMIC DNA]</scope>
    <source>
        <strain evidence="2 3">DSM 45312</strain>
    </source>
</reference>
<evidence type="ECO:0000256" key="1">
    <source>
        <dbReference type="SAM" id="Phobius"/>
    </source>
</evidence>
<dbReference type="RefSeq" id="WP_106581511.1">
    <property type="nucleotide sequence ID" value="NZ_PYGA01000002.1"/>
</dbReference>
<keyword evidence="3" id="KW-1185">Reference proteome</keyword>
<evidence type="ECO:0000313" key="2">
    <source>
        <dbReference type="EMBL" id="PSL00164.1"/>
    </source>
</evidence>
<feature type="transmembrane region" description="Helical" evidence="1">
    <location>
        <begin position="46"/>
        <end position="68"/>
    </location>
</feature>
<dbReference type="Proteomes" id="UP000240542">
    <property type="component" value="Unassembled WGS sequence"/>
</dbReference>
<comment type="caution">
    <text evidence="2">The sequence shown here is derived from an EMBL/GenBank/DDBJ whole genome shotgun (WGS) entry which is preliminary data.</text>
</comment>
<organism evidence="2 3">
    <name type="scientific">Murinocardiopsis flavida</name>
    <dbReference type="NCBI Taxonomy" id="645275"/>
    <lineage>
        <taxon>Bacteria</taxon>
        <taxon>Bacillati</taxon>
        <taxon>Actinomycetota</taxon>
        <taxon>Actinomycetes</taxon>
        <taxon>Streptosporangiales</taxon>
        <taxon>Nocardiopsidaceae</taxon>
        <taxon>Murinocardiopsis</taxon>
    </lineage>
</organism>
<keyword evidence="1" id="KW-1133">Transmembrane helix</keyword>
<feature type="transmembrane region" description="Helical" evidence="1">
    <location>
        <begin position="80"/>
        <end position="106"/>
    </location>
</feature>